<protein>
    <recommendedName>
        <fullName evidence="1">Heterokaryon incompatibility domain-containing protein</fullName>
    </recommendedName>
</protein>
<comment type="caution">
    <text evidence="2">The sequence shown here is derived from an EMBL/GenBank/DDBJ whole genome shotgun (WGS) entry which is preliminary data.</text>
</comment>
<evidence type="ECO:0000313" key="2">
    <source>
        <dbReference type="EMBL" id="KAK1470265.1"/>
    </source>
</evidence>
<reference evidence="2 3" key="1">
    <citation type="submission" date="2016-10" db="EMBL/GenBank/DDBJ databases">
        <title>The genome sequence of Colletotrichum fioriniae PJ7.</title>
        <authorList>
            <person name="Baroncelli R."/>
        </authorList>
    </citation>
    <scope>NUCLEOTIDE SEQUENCE [LARGE SCALE GENOMIC DNA]</scope>
    <source>
        <strain evidence="2 3">Tom-12</strain>
    </source>
</reference>
<sequence length="642" mass="72650">MSTHQGPKEAGLYNPLKTNQVRLLRLNPDPDSDEVGNLEVVELREAPPYYALSHSWTSQHSYQDVLINSQVVTLGADLAACVHRLSQLARSNSELDPPVRHIWIDSICIDQSNLDERAAQVSLMGQLYRSAIRTLIWLGPDSSDCYGAWELLDSIHHIFRQQNPRATEPNDIPTRMYRPSAHEASGLPPWEDFRWSHLKNLVRRRWFSRIWVVQEVALSTQDPIFLHGEQYFPWSHFGWAAAWLRKNGYMRLSQVPEQLRNIDTMANLQRAQTLWPLDALVSITQVKFNATDQRDKIYGLMGLARECQDLATMPLELRPDYQIDVTDVYLRVGRYMLQQSCSLAFLTRARCVDGSITRRQREESLDIPSWCPDWSDFKNPNEGIATSLSWVHAGDKSRPARLGFLEQFSAASGLELEIRHEDDPRVLSLVGIRVTTVEVALPFGVNPSRKVEPEQPFTEQMTRILSEALKTLKRETISAWTRQFVSATTVEQHSFVGRDWEQSVADGAAYVHHLMLNDISLSSLCVEQSGDPNALSVLQDLSSGGAVDYYKSLVHNYGFDRAFLVTADGRMGIGPSNIRQGDAVVVLAGGDVPYCVRKEGDCWLLVECVLGRFNGQITYFVSERRISSSPPIFSLPQSSLHD</sequence>
<dbReference type="PANTHER" id="PTHR24148">
    <property type="entry name" value="ANKYRIN REPEAT DOMAIN-CONTAINING PROTEIN 39 HOMOLOG-RELATED"/>
    <property type="match status" value="1"/>
</dbReference>
<name>A0ABQ9QHA8_9PEZI</name>
<dbReference type="RefSeq" id="XP_060372568.1">
    <property type="nucleotide sequence ID" value="XM_060532854.1"/>
</dbReference>
<dbReference type="GeneID" id="85417092"/>
<dbReference type="Pfam" id="PF06985">
    <property type="entry name" value="HET"/>
    <property type="match status" value="1"/>
</dbReference>
<dbReference type="Pfam" id="PF26639">
    <property type="entry name" value="Het-6_barrel"/>
    <property type="match status" value="1"/>
</dbReference>
<organism evidence="2 3">
    <name type="scientific">Colletotrichum tamarilloi</name>
    <dbReference type="NCBI Taxonomy" id="1209934"/>
    <lineage>
        <taxon>Eukaryota</taxon>
        <taxon>Fungi</taxon>
        <taxon>Dikarya</taxon>
        <taxon>Ascomycota</taxon>
        <taxon>Pezizomycotina</taxon>
        <taxon>Sordariomycetes</taxon>
        <taxon>Hypocreomycetidae</taxon>
        <taxon>Glomerellales</taxon>
        <taxon>Glomerellaceae</taxon>
        <taxon>Colletotrichum</taxon>
        <taxon>Colletotrichum acutatum species complex</taxon>
    </lineage>
</organism>
<keyword evidence="3" id="KW-1185">Reference proteome</keyword>
<proteinExistence type="predicted"/>
<evidence type="ECO:0000259" key="1">
    <source>
        <dbReference type="Pfam" id="PF06985"/>
    </source>
</evidence>
<dbReference type="InterPro" id="IPR010730">
    <property type="entry name" value="HET"/>
</dbReference>
<feature type="domain" description="Heterokaryon incompatibility" evidence="1">
    <location>
        <begin position="49"/>
        <end position="215"/>
    </location>
</feature>
<accession>A0ABQ9QHA8</accession>
<evidence type="ECO:0000313" key="3">
    <source>
        <dbReference type="Proteomes" id="UP001227543"/>
    </source>
</evidence>
<gene>
    <name evidence="2" type="ORF">CTAM01_16862</name>
</gene>
<dbReference type="EMBL" id="MLFU01000272">
    <property type="protein sequence ID" value="KAK1470265.1"/>
    <property type="molecule type" value="Genomic_DNA"/>
</dbReference>
<dbReference type="Proteomes" id="UP001227543">
    <property type="component" value="Unassembled WGS sequence"/>
</dbReference>
<dbReference type="InterPro" id="IPR052895">
    <property type="entry name" value="HetReg/Transcr_Mod"/>
</dbReference>
<dbReference type="PANTHER" id="PTHR24148:SF64">
    <property type="entry name" value="HETEROKARYON INCOMPATIBILITY DOMAIN-CONTAINING PROTEIN"/>
    <property type="match status" value="1"/>
</dbReference>